<dbReference type="InterPro" id="IPR013427">
    <property type="entry name" value="Haem-bd_dom_put"/>
</dbReference>
<gene>
    <name evidence="6" type="ORF">CRP01_37700</name>
</gene>
<keyword evidence="1 4" id="KW-0349">Heme</keyword>
<dbReference type="InterPro" id="IPR011989">
    <property type="entry name" value="ARM-like"/>
</dbReference>
<dbReference type="Pfam" id="PF23500">
    <property type="entry name" value="DUF7133"/>
    <property type="match status" value="1"/>
</dbReference>
<dbReference type="OrthoDB" id="9808161at2"/>
<keyword evidence="7" id="KW-1185">Reference proteome</keyword>
<dbReference type="InterPro" id="IPR016024">
    <property type="entry name" value="ARM-type_fold"/>
</dbReference>
<dbReference type="NCBIfam" id="TIGR02604">
    <property type="entry name" value="Piru_Ver_Nterm"/>
    <property type="match status" value="1"/>
</dbReference>
<dbReference type="InterPro" id="IPR011042">
    <property type="entry name" value="6-blade_b-propeller_TolB-like"/>
</dbReference>
<dbReference type="EMBL" id="PDUD01000057">
    <property type="protein sequence ID" value="PHN01299.1"/>
    <property type="molecule type" value="Genomic_DNA"/>
</dbReference>
<dbReference type="Gene3D" id="1.10.760.10">
    <property type="entry name" value="Cytochrome c-like domain"/>
    <property type="match status" value="1"/>
</dbReference>
<evidence type="ECO:0000313" key="6">
    <source>
        <dbReference type="EMBL" id="PHN01299.1"/>
    </source>
</evidence>
<dbReference type="PANTHER" id="PTHR33546:SF1">
    <property type="entry name" value="LARGE, MULTIFUNCTIONAL SECRETED PROTEIN"/>
    <property type="match status" value="1"/>
</dbReference>
<dbReference type="InterPro" id="IPR013428">
    <property type="entry name" value="Membrane-bound_put_N"/>
</dbReference>
<dbReference type="SUPFAM" id="SSF48371">
    <property type="entry name" value="ARM repeat"/>
    <property type="match status" value="2"/>
</dbReference>
<dbReference type="SUPFAM" id="SSF63829">
    <property type="entry name" value="Calcium-dependent phosphotriesterase"/>
    <property type="match status" value="1"/>
</dbReference>
<evidence type="ECO:0000256" key="4">
    <source>
        <dbReference type="PROSITE-ProRule" id="PRU00433"/>
    </source>
</evidence>
<name>A0A2D0MZI4_FLAN2</name>
<dbReference type="Proteomes" id="UP000223913">
    <property type="component" value="Unassembled WGS sequence"/>
</dbReference>
<keyword evidence="2 4" id="KW-0479">Metal-binding</keyword>
<reference evidence="6 7" key="1">
    <citation type="submission" date="2017-10" db="EMBL/GenBank/DDBJ databases">
        <title>The draft genome sequence of Lewinella nigricans NBRC 102662.</title>
        <authorList>
            <person name="Wang K."/>
        </authorList>
    </citation>
    <scope>NUCLEOTIDE SEQUENCE [LARGE SCALE GENOMIC DNA]</scope>
    <source>
        <strain evidence="6 7">NBRC 102662</strain>
    </source>
</reference>
<dbReference type="SUPFAM" id="SSF52266">
    <property type="entry name" value="SGNH hydrolase"/>
    <property type="match status" value="1"/>
</dbReference>
<dbReference type="Pfam" id="PF13646">
    <property type="entry name" value="HEAT_2"/>
    <property type="match status" value="1"/>
</dbReference>
<dbReference type="GO" id="GO:0046872">
    <property type="term" value="F:metal ion binding"/>
    <property type="evidence" value="ECO:0007669"/>
    <property type="project" value="UniProtKB-KW"/>
</dbReference>
<evidence type="ECO:0000256" key="2">
    <source>
        <dbReference type="ARBA" id="ARBA00022723"/>
    </source>
</evidence>
<dbReference type="NCBIfam" id="TIGR02603">
    <property type="entry name" value="CxxCH_TIGR02603"/>
    <property type="match status" value="1"/>
</dbReference>
<dbReference type="PROSITE" id="PS51257">
    <property type="entry name" value="PROKAR_LIPOPROTEIN"/>
    <property type="match status" value="1"/>
</dbReference>
<evidence type="ECO:0000256" key="3">
    <source>
        <dbReference type="ARBA" id="ARBA00023004"/>
    </source>
</evidence>
<dbReference type="PROSITE" id="PS51007">
    <property type="entry name" value="CYTC"/>
    <property type="match status" value="1"/>
</dbReference>
<sequence length="1366" mass="152160">MKNHILFGLLLTGLFFSCQQSADKNTLLAPEELKKVVLVGGSLISGMEEYGFFERSLTTYFASEDLSFRNIGWPADDVYGKARSQFGSAQNTRSWAPPSMEAGFGSKVLVEHIEETAPTTLIIGYGGEAAFVESEADFNLFTSGYIRLLDTVEAKGRKIILLSAPKHEAVYASTETCKKQNEWLGRASDFIREQADTRGHHFVDLYSELITNPDQPQFTDNGVQLNRAGYAKMNEILLRQLEIPEKQHFTINIDKKAAILSTANCEITDWTPTVRGVSFNLTPEQLLYSGRIISEEPVAVYVNGQLVANSQDTLSLIRLVADSLQQERITNTIKEKNRLHRYRLRPLNEAYIYLFRRHEMGHLAYEMDNLKLLVEEKEREISRLLSSSRTYDVEIELIQPWQPPKNYPEDEVPAFVPEPDIAAELAAFQIADGYEISLFAADPMIANPININWDTKGRAWVATSSTYPHIIPGREPNDRIIILEDTDQDGVADKHTVFAEDLLVPHSVMPVPGGAFVTATTQLLFLADTDGDDVADERRVIYDGFGNADVHHMIHGLRWAPWGDLYFTQSIYINSFVETPYGQRILNGSGTWAFRPETERLEVFSRGLINPWGQTFDQWGQSFATDGAGSSGINYIFPESAHASAVGAAQVLPGLNSNTPKNTAAEIVYSRHFPRDWQGSIITNDFRANRTVRYQISPHQSHYQSEEVQTILRSEHRSYRPVDAKIGPDGALYIVDWYNPIIDHGEVDFYHPIRDKTHGRIWKLTRKGSPLLSPIDMQGAAPATLLNYLKSPEQFTRLQSNRAYVEQEGDPTLVINWIKKLPAGDPASATHRLEGLWLLTALNHYEEPLILAALRAADPRERAAAVRLLAHWKKQTDHLPLLAELIRDPHPQVRLETLHALREMGGAPALTLAMQVLEQPMDEYLDFALNLTLSTLKGAWLPTFATKGDRFAWDVHKQLYALVAVEDTMVVPPLLDLLEQADLDSTLVEKGWSLLAKIGNSTARSEVFRKAVADEDIALLNALANAPAARNAVPENLALLESVLSHDSLDNRIAGLRLASRWKAGQYEALISDRVETASDLSEKVVACRALVAMDQLDRVRKLAQSADDPAVRTAACAVWVEKAPEDAVERAVDLLAGLEDPEQAELIFNTFRRQGDGPEILQRALVGKQLPESVASVGLRVVQTSGLNLFDLEETLRAAGGIRAIGMEMSKAEKEDLIREAVESDRPGRGRQIYRKKELLCATCHRMDGIGGLTGPDLTTVGSYMTPNSILESILNPSSDIKQGYETVLLTKTDGEIISGLLHRKTNNATLIRLPSNQIIEVPAAEIAQIDVSPVSLMPPGLTRNLHRDELKDLLAFLISLGKEQ</sequence>
<dbReference type="Gene3D" id="1.25.10.10">
    <property type="entry name" value="Leucine-rich Repeat Variant"/>
    <property type="match status" value="1"/>
</dbReference>
<proteinExistence type="predicted"/>
<dbReference type="InterPro" id="IPR055557">
    <property type="entry name" value="DUF7133"/>
</dbReference>
<dbReference type="InterPro" id="IPR036514">
    <property type="entry name" value="SGNH_hydro_sf"/>
</dbReference>
<dbReference type="InterPro" id="IPR009056">
    <property type="entry name" value="Cyt_c-like_dom"/>
</dbReference>
<keyword evidence="3 4" id="KW-0408">Iron</keyword>
<feature type="domain" description="Cytochrome c" evidence="5">
    <location>
        <begin position="1226"/>
        <end position="1363"/>
    </location>
</feature>
<dbReference type="InterPro" id="IPR036909">
    <property type="entry name" value="Cyt_c-like_dom_sf"/>
</dbReference>
<evidence type="ECO:0000256" key="1">
    <source>
        <dbReference type="ARBA" id="ARBA00022617"/>
    </source>
</evidence>
<dbReference type="GO" id="GO:0016788">
    <property type="term" value="F:hydrolase activity, acting on ester bonds"/>
    <property type="evidence" value="ECO:0007669"/>
    <property type="project" value="UniProtKB-ARBA"/>
</dbReference>
<dbReference type="RefSeq" id="WP_099155272.1">
    <property type="nucleotide sequence ID" value="NZ_PDUD01000057.1"/>
</dbReference>
<dbReference type="Gene3D" id="3.40.50.1110">
    <property type="entry name" value="SGNH hydrolase"/>
    <property type="match status" value="1"/>
</dbReference>
<protein>
    <recommendedName>
        <fullName evidence="5">Cytochrome c domain-containing protein</fullName>
    </recommendedName>
</protein>
<evidence type="ECO:0000313" key="7">
    <source>
        <dbReference type="Proteomes" id="UP000223913"/>
    </source>
</evidence>
<dbReference type="Gene3D" id="2.120.10.30">
    <property type="entry name" value="TolB, C-terminal domain"/>
    <property type="match status" value="1"/>
</dbReference>
<comment type="caution">
    <text evidence="6">The sequence shown here is derived from an EMBL/GenBank/DDBJ whole genome shotgun (WGS) entry which is preliminary data.</text>
</comment>
<dbReference type="PANTHER" id="PTHR33546">
    <property type="entry name" value="LARGE, MULTIFUNCTIONAL SECRETED PROTEIN-RELATED"/>
    <property type="match status" value="1"/>
</dbReference>
<organism evidence="6 7">
    <name type="scientific">Flavilitoribacter nigricans (strain ATCC 23147 / DSM 23189 / NBRC 102662 / NCIMB 1420 / SS-2)</name>
    <name type="common">Lewinella nigricans</name>
    <dbReference type="NCBI Taxonomy" id="1122177"/>
    <lineage>
        <taxon>Bacteria</taxon>
        <taxon>Pseudomonadati</taxon>
        <taxon>Bacteroidota</taxon>
        <taxon>Saprospiria</taxon>
        <taxon>Saprospirales</taxon>
        <taxon>Lewinellaceae</taxon>
        <taxon>Flavilitoribacter</taxon>
    </lineage>
</organism>
<dbReference type="SUPFAM" id="SSF46626">
    <property type="entry name" value="Cytochrome c"/>
    <property type="match status" value="1"/>
</dbReference>
<accession>A0A2D0MZI4</accession>
<evidence type="ECO:0000259" key="5">
    <source>
        <dbReference type="PROSITE" id="PS51007"/>
    </source>
</evidence>
<dbReference type="GO" id="GO:0020037">
    <property type="term" value="F:heme binding"/>
    <property type="evidence" value="ECO:0007669"/>
    <property type="project" value="InterPro"/>
</dbReference>
<dbReference type="GO" id="GO:0009055">
    <property type="term" value="F:electron transfer activity"/>
    <property type="evidence" value="ECO:0007669"/>
    <property type="project" value="InterPro"/>
</dbReference>